<reference evidence="1 2" key="1">
    <citation type="submission" date="2014-12" db="EMBL/GenBank/DDBJ databases">
        <title>Comparative genomics of the lactic acid bacteria isolated from the honey bee gut.</title>
        <authorList>
            <person name="Ellegaard K.M."/>
            <person name="Tamarit D."/>
            <person name="Javelind E."/>
            <person name="Olofsson T."/>
            <person name="Andersson S.G."/>
            <person name="Vasquez A."/>
        </authorList>
    </citation>
    <scope>NUCLEOTIDE SEQUENCE [LARGE SCALE GENOMIC DNA]</scope>
    <source>
        <strain evidence="1 2">Hon2</strain>
    </source>
</reference>
<comment type="caution">
    <text evidence="1">The sequence shown here is derived from an EMBL/GenBank/DDBJ whole genome shotgun (WGS) entry which is preliminary data.</text>
</comment>
<dbReference type="InterPro" id="IPR013366">
    <property type="entry name" value="EutJ"/>
</dbReference>
<dbReference type="PANTHER" id="PTHR32432">
    <property type="entry name" value="CELL DIVISION PROTEIN FTSA-RELATED"/>
    <property type="match status" value="1"/>
</dbReference>
<keyword evidence="2" id="KW-1185">Reference proteome</keyword>
<dbReference type="Proteomes" id="UP000033695">
    <property type="component" value="Unassembled WGS sequence"/>
</dbReference>
<sequence length="282" mass="30845">MNYKQKNILNGPNKKLQQLIKVVNKNRSVRKPNKDEPLRVGVDLGTSSIVLTVLDSQNEPLYCTFEYDNAIRDGIIVDFMDSVKILKNLKQQAEQVLERPLITACGAIPPDVDSGSGSKVVTNVIEAAGFSCRQVVAEPTAAAKFLQIKTGTVVDIGGGTTGISVFNNNKLVQIIDEPTGGIHMTLVIAGAYQINSDKAEVIKREHKNEDEIFHIIQPVVEKMAIITKNVMKDKIYEPVIIVGGAINFKDFIPTFSKILGIPAIKPLYPQFVTPLGIAMCDS</sequence>
<protein>
    <submittedName>
        <fullName evidence="1">Putative ethanolamine utilization protein EutJ</fullName>
    </submittedName>
</protein>
<gene>
    <name evidence="1" type="ORF">JG29_14540</name>
</gene>
<organism evidence="1 2">
    <name type="scientific">Bombilactobacillus mellis</name>
    <dbReference type="NCBI Taxonomy" id="1218508"/>
    <lineage>
        <taxon>Bacteria</taxon>
        <taxon>Bacillati</taxon>
        <taxon>Bacillota</taxon>
        <taxon>Bacilli</taxon>
        <taxon>Lactobacillales</taxon>
        <taxon>Lactobacillaceae</taxon>
        <taxon>Bombilactobacillus</taxon>
    </lineage>
</organism>
<dbReference type="InterPro" id="IPR043129">
    <property type="entry name" value="ATPase_NBD"/>
</dbReference>
<dbReference type="Pfam" id="PF14450">
    <property type="entry name" value="FtsA"/>
    <property type="match status" value="1"/>
</dbReference>
<evidence type="ECO:0000313" key="2">
    <source>
        <dbReference type="Proteomes" id="UP000033695"/>
    </source>
</evidence>
<dbReference type="Gene3D" id="3.30.420.40">
    <property type="match status" value="2"/>
</dbReference>
<dbReference type="PATRIC" id="fig|1218508.4.peg.1446"/>
<accession>A0A0F4KQV7</accession>
<dbReference type="SUPFAM" id="SSF53067">
    <property type="entry name" value="Actin-like ATPase domain"/>
    <property type="match status" value="2"/>
</dbReference>
<dbReference type="RefSeq" id="WP_045923279.1">
    <property type="nucleotide sequence ID" value="NZ_JBHTHW010000005.1"/>
</dbReference>
<name>A0A0F4KQV7_9LACO</name>
<evidence type="ECO:0000313" key="1">
    <source>
        <dbReference type="EMBL" id="KJY48394.1"/>
    </source>
</evidence>
<dbReference type="NCBIfam" id="TIGR02529">
    <property type="entry name" value="EutJ"/>
    <property type="match status" value="1"/>
</dbReference>
<proteinExistence type="predicted"/>
<dbReference type="HOGENOM" id="CLU_088869_0_0_9"/>
<dbReference type="InterPro" id="IPR050696">
    <property type="entry name" value="FtsA/MreB"/>
</dbReference>
<dbReference type="OrthoDB" id="306538at2"/>
<dbReference type="EMBL" id="JXBZ01000009">
    <property type="protein sequence ID" value="KJY48394.1"/>
    <property type="molecule type" value="Genomic_DNA"/>
</dbReference>
<dbReference type="PANTHER" id="PTHR32432:SF3">
    <property type="entry name" value="ETHANOLAMINE UTILIZATION PROTEIN EUTJ"/>
    <property type="match status" value="1"/>
</dbReference>
<dbReference type="AlphaFoldDB" id="A0A0F4KQV7"/>
<dbReference type="NCBIfam" id="NF011660">
    <property type="entry name" value="PRK15080.1"/>
    <property type="match status" value="1"/>
</dbReference>
<dbReference type="STRING" id="1218508.JG29_14540"/>